<keyword evidence="12 15" id="KW-0378">Hydrolase</keyword>
<feature type="binding site" evidence="15">
    <location>
        <position position="116"/>
    </location>
    <ligand>
        <name>Mg(2+)</name>
        <dbReference type="ChEBI" id="CHEBI:18420"/>
    </ligand>
</feature>
<dbReference type="SMART" id="SM00358">
    <property type="entry name" value="DSRM"/>
    <property type="match status" value="1"/>
</dbReference>
<dbReference type="Gene3D" id="3.30.160.20">
    <property type="match status" value="1"/>
</dbReference>
<keyword evidence="6 15" id="KW-0698">rRNA processing</keyword>
<evidence type="ECO:0000256" key="3">
    <source>
        <dbReference type="ARBA" id="ARBA00010183"/>
    </source>
</evidence>
<evidence type="ECO:0000256" key="11">
    <source>
        <dbReference type="ARBA" id="ARBA00022759"/>
    </source>
</evidence>
<dbReference type="SUPFAM" id="SSF69065">
    <property type="entry name" value="RNase III domain-like"/>
    <property type="match status" value="1"/>
</dbReference>
<dbReference type="GO" id="GO:0008033">
    <property type="term" value="P:tRNA processing"/>
    <property type="evidence" value="ECO:0007669"/>
    <property type="project" value="UniProtKB-KW"/>
</dbReference>
<dbReference type="GO" id="GO:0046872">
    <property type="term" value="F:metal ion binding"/>
    <property type="evidence" value="ECO:0007669"/>
    <property type="project" value="UniProtKB-KW"/>
</dbReference>
<evidence type="ECO:0000256" key="2">
    <source>
        <dbReference type="ARBA" id="ARBA00004496"/>
    </source>
</evidence>
<feature type="domain" description="DRBM" evidence="16">
    <location>
        <begin position="154"/>
        <end position="224"/>
    </location>
</feature>
<dbReference type="PROSITE" id="PS00517">
    <property type="entry name" value="RNASE_3_1"/>
    <property type="match status" value="1"/>
</dbReference>
<comment type="similarity">
    <text evidence="3">Belongs to the ribonuclease III family.</text>
</comment>
<dbReference type="NCBIfam" id="TIGR02191">
    <property type="entry name" value="RNaseIII"/>
    <property type="match status" value="1"/>
</dbReference>
<keyword evidence="15" id="KW-0699">rRNA-binding</keyword>
<dbReference type="FunFam" id="1.10.1520.10:FF:000001">
    <property type="entry name" value="Ribonuclease 3"/>
    <property type="match status" value="1"/>
</dbReference>
<evidence type="ECO:0000256" key="7">
    <source>
        <dbReference type="ARBA" id="ARBA00022664"/>
    </source>
</evidence>
<comment type="cofactor">
    <cofactor evidence="15">
        <name>Mg(2+)</name>
        <dbReference type="ChEBI" id="CHEBI:18420"/>
    </cofactor>
</comment>
<dbReference type="EC" id="3.1.26.3" evidence="15"/>
<comment type="caution">
    <text evidence="18">The sequence shown here is derived from an EMBL/GenBank/DDBJ whole genome shotgun (WGS) entry which is preliminary data.</text>
</comment>
<dbReference type="PANTHER" id="PTHR11207:SF0">
    <property type="entry name" value="RIBONUCLEASE 3"/>
    <property type="match status" value="1"/>
</dbReference>
<evidence type="ECO:0000256" key="14">
    <source>
        <dbReference type="ARBA" id="ARBA00022884"/>
    </source>
</evidence>
<dbReference type="CDD" id="cd10845">
    <property type="entry name" value="DSRM_RNAse_III_family"/>
    <property type="match status" value="1"/>
</dbReference>
<dbReference type="Pfam" id="PF14622">
    <property type="entry name" value="Ribonucleas_3_3"/>
    <property type="match status" value="1"/>
</dbReference>
<dbReference type="PROSITE" id="PS50142">
    <property type="entry name" value="RNASE_3_2"/>
    <property type="match status" value="1"/>
</dbReference>
<comment type="subunit">
    <text evidence="4 15">Homodimer.</text>
</comment>
<keyword evidence="8 15" id="KW-0819">tRNA processing</keyword>
<keyword evidence="11 15" id="KW-0255">Endonuclease</keyword>
<evidence type="ECO:0000256" key="5">
    <source>
        <dbReference type="ARBA" id="ARBA00022490"/>
    </source>
</evidence>
<proteinExistence type="inferred from homology"/>
<dbReference type="InterPro" id="IPR036389">
    <property type="entry name" value="RNase_III_sf"/>
</dbReference>
<evidence type="ECO:0000256" key="13">
    <source>
        <dbReference type="ARBA" id="ARBA00022842"/>
    </source>
</evidence>
<feature type="binding site" evidence="15">
    <location>
        <position position="113"/>
    </location>
    <ligand>
        <name>Mg(2+)</name>
        <dbReference type="ChEBI" id="CHEBI:18420"/>
    </ligand>
</feature>
<dbReference type="GO" id="GO:0006364">
    <property type="term" value="P:rRNA processing"/>
    <property type="evidence" value="ECO:0007669"/>
    <property type="project" value="UniProtKB-UniRule"/>
</dbReference>
<dbReference type="AlphaFoldDB" id="A0AAP6JGC3"/>
<evidence type="ECO:0000256" key="10">
    <source>
        <dbReference type="ARBA" id="ARBA00022723"/>
    </source>
</evidence>
<dbReference type="InterPro" id="IPR011907">
    <property type="entry name" value="RNase_III"/>
</dbReference>
<evidence type="ECO:0000313" key="18">
    <source>
        <dbReference type="EMBL" id="MEA5446151.1"/>
    </source>
</evidence>
<keyword evidence="14 15" id="KW-0694">RNA-binding</keyword>
<feature type="active site" evidence="15">
    <location>
        <position position="116"/>
    </location>
</feature>
<comment type="subcellular location">
    <subcellularLocation>
        <location evidence="2 15">Cytoplasm</location>
    </subcellularLocation>
</comment>
<dbReference type="GO" id="GO:0003725">
    <property type="term" value="F:double-stranded RNA binding"/>
    <property type="evidence" value="ECO:0007669"/>
    <property type="project" value="TreeGrafter"/>
</dbReference>
<dbReference type="HAMAP" id="MF_00104">
    <property type="entry name" value="RNase_III"/>
    <property type="match status" value="1"/>
</dbReference>
<dbReference type="GO" id="GO:0042802">
    <property type="term" value="F:identical protein binding"/>
    <property type="evidence" value="ECO:0007669"/>
    <property type="project" value="UniProtKB-ARBA"/>
</dbReference>
<feature type="domain" description="RNase III" evidence="17">
    <location>
        <begin position="5"/>
        <end position="127"/>
    </location>
</feature>
<dbReference type="GO" id="GO:0005737">
    <property type="term" value="C:cytoplasm"/>
    <property type="evidence" value="ECO:0007669"/>
    <property type="project" value="UniProtKB-SubCell"/>
</dbReference>
<keyword evidence="9 15" id="KW-0540">Nuclease</keyword>
<evidence type="ECO:0000256" key="12">
    <source>
        <dbReference type="ARBA" id="ARBA00022801"/>
    </source>
</evidence>
<accession>A0AAP6JGC3</accession>
<evidence type="ECO:0000259" key="16">
    <source>
        <dbReference type="PROSITE" id="PS50137"/>
    </source>
</evidence>
<dbReference type="SUPFAM" id="SSF54768">
    <property type="entry name" value="dsRNA-binding domain-like"/>
    <property type="match status" value="1"/>
</dbReference>
<evidence type="ECO:0000256" key="1">
    <source>
        <dbReference type="ARBA" id="ARBA00000109"/>
    </source>
</evidence>
<keyword evidence="19" id="KW-1185">Reference proteome</keyword>
<keyword evidence="10 15" id="KW-0479">Metal-binding</keyword>
<sequence length="224" mass="24766">MRLSLDRLLETLGYHFRDQSLLEAALTHRSLGRNNNERLEFLGDAVLGLCVSELLYRAFPQVEEGDLSRLRASLVNQETLAEIAAEMDLGTYLRLGGGELKSGGFRRASILSDGLEAILGAVYLDGGFSPARDLIRQLYQERVRRLPPPEQLKDPKTRLQECLQGRGLSLPVYAVESISGKEHAQVFEVSCVVPDTNFQSRGRGGSRRKAEQAAAAALLEKVNE</sequence>
<evidence type="ECO:0000259" key="17">
    <source>
        <dbReference type="PROSITE" id="PS50142"/>
    </source>
</evidence>
<organism evidence="18 19">
    <name type="scientific">Natronospira elongata</name>
    <dbReference type="NCBI Taxonomy" id="3110268"/>
    <lineage>
        <taxon>Bacteria</taxon>
        <taxon>Pseudomonadati</taxon>
        <taxon>Pseudomonadota</taxon>
        <taxon>Gammaproteobacteria</taxon>
        <taxon>Natronospirales</taxon>
        <taxon>Natronospiraceae</taxon>
        <taxon>Natronospira</taxon>
    </lineage>
</organism>
<dbReference type="Pfam" id="PF00035">
    <property type="entry name" value="dsrm"/>
    <property type="match status" value="1"/>
</dbReference>
<dbReference type="Gene3D" id="1.10.1520.10">
    <property type="entry name" value="Ribonuclease III domain"/>
    <property type="match status" value="1"/>
</dbReference>
<dbReference type="InterPro" id="IPR014720">
    <property type="entry name" value="dsRBD_dom"/>
</dbReference>
<dbReference type="Proteomes" id="UP001302316">
    <property type="component" value="Unassembled WGS sequence"/>
</dbReference>
<dbReference type="InterPro" id="IPR000999">
    <property type="entry name" value="RNase_III_dom"/>
</dbReference>
<evidence type="ECO:0000256" key="9">
    <source>
        <dbReference type="ARBA" id="ARBA00022722"/>
    </source>
</evidence>
<protein>
    <recommendedName>
        <fullName evidence="15">Ribonuclease 3</fullName>
        <ecNumber evidence="15">3.1.26.3</ecNumber>
    </recommendedName>
    <alternativeName>
        <fullName evidence="15">Ribonuclease III</fullName>
        <shortName evidence="15">RNase III</shortName>
    </alternativeName>
</protein>
<comment type="function">
    <text evidence="15">Digests double-stranded RNA. Involved in the processing of primary rRNA transcript to yield the immediate precursors to the large and small rRNAs (23S and 16S). Processes some mRNAs, and tRNAs when they are encoded in the rRNA operon. Processes pre-crRNA and tracrRNA of type II CRISPR loci if present in the organism.</text>
</comment>
<dbReference type="FunFam" id="3.30.160.20:FF:000003">
    <property type="entry name" value="Ribonuclease 3"/>
    <property type="match status" value="1"/>
</dbReference>
<reference evidence="18 19" key="1">
    <citation type="submission" date="2023-12" db="EMBL/GenBank/DDBJ databases">
        <title>Whole-genome sequencing of halo(alkali)philic microorganisms from hypersaline lakes.</title>
        <authorList>
            <person name="Sorokin D.Y."/>
            <person name="Merkel A.Y."/>
            <person name="Messina E."/>
            <person name="Yakimov M."/>
        </authorList>
    </citation>
    <scope>NUCLEOTIDE SEQUENCE [LARGE SCALE GENOMIC DNA]</scope>
    <source>
        <strain evidence="18 19">AB-CW1</strain>
    </source>
</reference>
<evidence type="ECO:0000256" key="6">
    <source>
        <dbReference type="ARBA" id="ARBA00022552"/>
    </source>
</evidence>
<dbReference type="GO" id="GO:0010468">
    <property type="term" value="P:regulation of gene expression"/>
    <property type="evidence" value="ECO:0007669"/>
    <property type="project" value="TreeGrafter"/>
</dbReference>
<evidence type="ECO:0000313" key="19">
    <source>
        <dbReference type="Proteomes" id="UP001302316"/>
    </source>
</evidence>
<dbReference type="GO" id="GO:0006397">
    <property type="term" value="P:mRNA processing"/>
    <property type="evidence" value="ECO:0007669"/>
    <property type="project" value="UniProtKB-UniRule"/>
</dbReference>
<dbReference type="EMBL" id="JAYGII010000022">
    <property type="protein sequence ID" value="MEA5446151.1"/>
    <property type="molecule type" value="Genomic_DNA"/>
</dbReference>
<dbReference type="RefSeq" id="WP_346052205.1">
    <property type="nucleotide sequence ID" value="NZ_JAYGII010000022.1"/>
</dbReference>
<name>A0AAP6JGC3_9GAMM</name>
<evidence type="ECO:0000256" key="8">
    <source>
        <dbReference type="ARBA" id="ARBA00022694"/>
    </source>
</evidence>
<feature type="active site" evidence="15">
    <location>
        <position position="44"/>
    </location>
</feature>
<keyword evidence="7 15" id="KW-0507">mRNA processing</keyword>
<dbReference type="PROSITE" id="PS50137">
    <property type="entry name" value="DS_RBD"/>
    <property type="match status" value="1"/>
</dbReference>
<dbReference type="SMART" id="SM00535">
    <property type="entry name" value="RIBOc"/>
    <property type="match status" value="1"/>
</dbReference>
<dbReference type="GO" id="GO:0004525">
    <property type="term" value="F:ribonuclease III activity"/>
    <property type="evidence" value="ECO:0007669"/>
    <property type="project" value="UniProtKB-UniRule"/>
</dbReference>
<feature type="binding site" evidence="15">
    <location>
        <position position="40"/>
    </location>
    <ligand>
        <name>Mg(2+)</name>
        <dbReference type="ChEBI" id="CHEBI:18420"/>
    </ligand>
</feature>
<dbReference type="PANTHER" id="PTHR11207">
    <property type="entry name" value="RIBONUCLEASE III"/>
    <property type="match status" value="1"/>
</dbReference>
<dbReference type="CDD" id="cd00593">
    <property type="entry name" value="RIBOc"/>
    <property type="match status" value="1"/>
</dbReference>
<comment type="catalytic activity">
    <reaction evidence="1 15">
        <text>Endonucleolytic cleavage to 5'-phosphomonoester.</text>
        <dbReference type="EC" id="3.1.26.3"/>
    </reaction>
</comment>
<keyword evidence="5 15" id="KW-0963">Cytoplasm</keyword>
<dbReference type="GO" id="GO:0019843">
    <property type="term" value="F:rRNA binding"/>
    <property type="evidence" value="ECO:0007669"/>
    <property type="project" value="UniProtKB-KW"/>
</dbReference>
<keyword evidence="13 15" id="KW-0460">Magnesium</keyword>
<gene>
    <name evidence="15 18" type="primary">rnc</name>
    <name evidence="18" type="ORF">VCB98_10000</name>
</gene>
<evidence type="ECO:0000256" key="4">
    <source>
        <dbReference type="ARBA" id="ARBA00011738"/>
    </source>
</evidence>
<evidence type="ECO:0000256" key="15">
    <source>
        <dbReference type="HAMAP-Rule" id="MF_00104"/>
    </source>
</evidence>